<reference evidence="1" key="1">
    <citation type="submission" date="2022-08" db="EMBL/GenBank/DDBJ databases">
        <authorList>
            <person name="Kallberg Y."/>
            <person name="Tangrot J."/>
            <person name="Rosling A."/>
        </authorList>
    </citation>
    <scope>NUCLEOTIDE SEQUENCE</scope>
    <source>
        <strain evidence="1">Wild A</strain>
    </source>
</reference>
<comment type="caution">
    <text evidence="1">The sequence shown here is derived from an EMBL/GenBank/DDBJ whole genome shotgun (WGS) entry which is preliminary data.</text>
</comment>
<evidence type="ECO:0000313" key="2">
    <source>
        <dbReference type="Proteomes" id="UP001153678"/>
    </source>
</evidence>
<evidence type="ECO:0000313" key="1">
    <source>
        <dbReference type="EMBL" id="CAI2165309.1"/>
    </source>
</evidence>
<keyword evidence="2" id="KW-1185">Reference proteome</keyword>
<dbReference type="AlphaFoldDB" id="A0A9W4SE86"/>
<dbReference type="EMBL" id="CAMKVN010000214">
    <property type="protein sequence ID" value="CAI2165309.1"/>
    <property type="molecule type" value="Genomic_DNA"/>
</dbReference>
<name>A0A9W4SE86_9GLOM</name>
<accession>A0A9W4SE86</accession>
<gene>
    <name evidence="1" type="ORF">FWILDA_LOCUS2007</name>
</gene>
<organism evidence="1 2">
    <name type="scientific">Funneliformis geosporum</name>
    <dbReference type="NCBI Taxonomy" id="1117311"/>
    <lineage>
        <taxon>Eukaryota</taxon>
        <taxon>Fungi</taxon>
        <taxon>Fungi incertae sedis</taxon>
        <taxon>Mucoromycota</taxon>
        <taxon>Glomeromycotina</taxon>
        <taxon>Glomeromycetes</taxon>
        <taxon>Glomerales</taxon>
        <taxon>Glomeraceae</taxon>
        <taxon>Funneliformis</taxon>
    </lineage>
</organism>
<proteinExistence type="predicted"/>
<dbReference type="Proteomes" id="UP001153678">
    <property type="component" value="Unassembled WGS sequence"/>
</dbReference>
<sequence>MLGTLRKSGSTFFHIWTGIEIGSRESSALVSHIPSTPLYLRGIR</sequence>
<protein>
    <submittedName>
        <fullName evidence="1">9940_t:CDS:1</fullName>
    </submittedName>
</protein>